<feature type="region of interest" description="Disordered" evidence="1">
    <location>
        <begin position="627"/>
        <end position="681"/>
    </location>
</feature>
<name>A0A9P5C1B9_9PLEO</name>
<dbReference type="CDD" id="cd14308">
    <property type="entry name" value="UBA_Mud1_like"/>
    <property type="match status" value="1"/>
</dbReference>
<feature type="compositionally biased region" description="Polar residues" evidence="1">
    <location>
        <begin position="55"/>
        <end position="68"/>
    </location>
</feature>
<feature type="region of interest" description="Disordered" evidence="1">
    <location>
        <begin position="523"/>
        <end position="598"/>
    </location>
</feature>
<dbReference type="SMART" id="SM00165">
    <property type="entry name" value="UBA"/>
    <property type="match status" value="1"/>
</dbReference>
<feature type="compositionally biased region" description="Basic and acidic residues" evidence="1">
    <location>
        <begin position="42"/>
        <end position="51"/>
    </location>
</feature>
<dbReference type="PROSITE" id="PS50030">
    <property type="entry name" value="UBA"/>
    <property type="match status" value="1"/>
</dbReference>
<feature type="compositionally biased region" description="Polar residues" evidence="1">
    <location>
        <begin position="541"/>
        <end position="554"/>
    </location>
</feature>
<proteinExistence type="predicted"/>
<accession>A0A9P5C1B9</accession>
<sequence>MSRVIQDSDDELDDDLEVEVQQTEAKDASPKQSDSNTSSTEALRRQIEAAHRAHLQSQFPMTDNQTSAALEDNNQKRKIPPEFDLYSQASGHAAPKKSPITYAKRAKSIFVGSPGDLRHEQNLIDQTSQPGNQQHETYWGLEGTVREAYAQHNPNTMFPEPSSTVPNATLTQQRVLDGILAPVLLGSEVDAGRTSFHPDASIPWSEYLKSPTNTEEQPKSSAQASRHTSLPAPGTLLNDGSDISISQPNRRESLMLVGCLSTQDKSTGMVDNHQELTVFPVDEVAPEATLPQINPFPTAHEPIREKTPASSRSTRKMKRIPSPGPISDDDLADLGLPKEQYKPRPSRSRSLKTNIQESIDYSIRSERATKANRRRKSTPAMTSVASFLSTPERIQQICDMGFTPYTSAKALKQNNGDVTQSVDWLITNRVADDELVCHTSQMSQDDHKQVAASLDPSGYDGDPKDGHTVGGHAIHANLGTELNTMTNKMATAEMNDASSVVHLKSPAKVQVVIPPKSFKATTETAAAPEIPRKKAKRRNTTLDQPKPTANNNAVTEAGIEEKRGRGRPKKAAKTISSTELVLDEKAAGPGDQGRDSPLNCLDGNAQPTLVQQQAVEDTNIAKTSEPVQVASSEKENAKTAIATSSSTPEPQQLPDRPEVEPITPKRAKQPVPREQPLNNIPKVPYRVGLSKRTRIAPLLRVIKK</sequence>
<feature type="compositionally biased region" description="Polar residues" evidence="1">
    <location>
        <begin position="30"/>
        <end position="41"/>
    </location>
</feature>
<evidence type="ECO:0000259" key="2">
    <source>
        <dbReference type="PROSITE" id="PS50030"/>
    </source>
</evidence>
<evidence type="ECO:0000313" key="3">
    <source>
        <dbReference type="EMBL" id="KAF3040931.1"/>
    </source>
</evidence>
<dbReference type="InterPro" id="IPR009060">
    <property type="entry name" value="UBA-like_sf"/>
</dbReference>
<keyword evidence="4" id="KW-1185">Reference proteome</keyword>
<reference evidence="3" key="1">
    <citation type="submission" date="2019-04" db="EMBL/GenBank/DDBJ databases">
        <title>Sequencing of skin fungus with MAO and IRED activity.</title>
        <authorList>
            <person name="Marsaioli A.J."/>
            <person name="Bonatto J.M.C."/>
            <person name="Reis Junior O."/>
        </authorList>
    </citation>
    <scope>NUCLEOTIDE SEQUENCE</scope>
    <source>
        <strain evidence="3">28M1</strain>
    </source>
</reference>
<dbReference type="EMBL" id="SWKV01000023">
    <property type="protein sequence ID" value="KAF3040931.1"/>
    <property type="molecule type" value="Genomic_DNA"/>
</dbReference>
<feature type="domain" description="UBA" evidence="2">
    <location>
        <begin position="389"/>
        <end position="428"/>
    </location>
</feature>
<feature type="compositionally biased region" description="Polar residues" evidence="1">
    <location>
        <begin position="210"/>
        <end position="228"/>
    </location>
</feature>
<feature type="region of interest" description="Disordered" evidence="1">
    <location>
        <begin position="1"/>
        <end position="98"/>
    </location>
</feature>
<evidence type="ECO:0000256" key="1">
    <source>
        <dbReference type="SAM" id="MobiDB-lite"/>
    </source>
</evidence>
<gene>
    <name evidence="3" type="ORF">E8E12_007452</name>
</gene>
<dbReference type="AlphaFoldDB" id="A0A9P5C1B9"/>
<evidence type="ECO:0000313" key="4">
    <source>
        <dbReference type="Proteomes" id="UP000758155"/>
    </source>
</evidence>
<organism evidence="3 4">
    <name type="scientific">Didymella heteroderae</name>
    <dbReference type="NCBI Taxonomy" id="1769908"/>
    <lineage>
        <taxon>Eukaryota</taxon>
        <taxon>Fungi</taxon>
        <taxon>Dikarya</taxon>
        <taxon>Ascomycota</taxon>
        <taxon>Pezizomycotina</taxon>
        <taxon>Dothideomycetes</taxon>
        <taxon>Pleosporomycetidae</taxon>
        <taxon>Pleosporales</taxon>
        <taxon>Pleosporineae</taxon>
        <taxon>Didymellaceae</taxon>
        <taxon>Didymella</taxon>
    </lineage>
</organism>
<feature type="region of interest" description="Disordered" evidence="1">
    <location>
        <begin position="209"/>
        <end position="249"/>
    </location>
</feature>
<feature type="compositionally biased region" description="Acidic residues" evidence="1">
    <location>
        <begin position="7"/>
        <end position="18"/>
    </location>
</feature>
<feature type="compositionally biased region" description="Polar residues" evidence="1">
    <location>
        <begin position="641"/>
        <end position="650"/>
    </location>
</feature>
<dbReference type="OrthoDB" id="5404794at2759"/>
<dbReference type="Proteomes" id="UP000758155">
    <property type="component" value="Unassembled WGS sequence"/>
</dbReference>
<dbReference type="Gene3D" id="1.10.8.10">
    <property type="entry name" value="DNA helicase RuvA subunit, C-terminal domain"/>
    <property type="match status" value="1"/>
</dbReference>
<comment type="caution">
    <text evidence="3">The sequence shown here is derived from an EMBL/GenBank/DDBJ whole genome shotgun (WGS) entry which is preliminary data.</text>
</comment>
<protein>
    <recommendedName>
        <fullName evidence="2">UBA domain-containing protein</fullName>
    </recommendedName>
</protein>
<feature type="region of interest" description="Disordered" evidence="1">
    <location>
        <begin position="291"/>
        <end position="384"/>
    </location>
</feature>
<dbReference type="InterPro" id="IPR015940">
    <property type="entry name" value="UBA"/>
</dbReference>
<dbReference type="SUPFAM" id="SSF46934">
    <property type="entry name" value="UBA-like"/>
    <property type="match status" value="1"/>
</dbReference>